<dbReference type="EMBL" id="WNZW01000012">
    <property type="protein sequence ID" value="MUG47408.1"/>
    <property type="molecule type" value="Genomic_DNA"/>
</dbReference>
<evidence type="ECO:0000313" key="2">
    <source>
        <dbReference type="EMBL" id="MUG47408.1"/>
    </source>
</evidence>
<accession>A0A7X2Z5K1</accession>
<dbReference type="GO" id="GO:0008236">
    <property type="term" value="F:serine-type peptidase activity"/>
    <property type="evidence" value="ECO:0007669"/>
    <property type="project" value="InterPro"/>
</dbReference>
<dbReference type="PANTHER" id="PTHR43056">
    <property type="entry name" value="PEPTIDASE S9 PROLYL OLIGOPEPTIDASE"/>
    <property type="match status" value="1"/>
</dbReference>
<dbReference type="PANTHER" id="PTHR43056:SF5">
    <property type="entry name" value="PEPTIDASE S9 PROLYL OLIGOPEPTIDASE CATALYTIC DOMAIN-CONTAINING PROTEIN"/>
    <property type="match status" value="1"/>
</dbReference>
<evidence type="ECO:0000313" key="3">
    <source>
        <dbReference type="Proteomes" id="UP000447876"/>
    </source>
</evidence>
<sequence>MAKPALSPCGSWKSPITAQDIAQSRISFQEILVDQDIIYWVESRPTEQGRYVIVRADEDGKMSDVTPLGYSARTLVNSYGGGSFTLSGGSVYFSNFVASSEESPYARHHDQRLFRQKEGSTPEPLTDTLSVCYADGVYDQQRGRLISVREDGQLTLHGQGMQSLVSIDPVSGQQEMLAYGNDFYAAPRLSPDGKRLCWLTWNYPSMPWDGSELWVADVNGDGTLCNAAQIAGGTEEAIFQPEWSPQGELFFISDRTNWWNLYRWDGDKTSVVYQKEEDFGAPQWTLRMAQYDFIPDGRIICSYVEQGAWRLAIIDVHSNKLTDIPSRYTEISHLRAGTNFVAFLGGAHDTPLSVVKLSLETMQETVIKSSLTNYENLLPYVSKPEPITFVTSGNEPAYAFYYPPHNLDFGIPVQEKPPLIIKSHGGPTSAASTALDLEIQYFTSRGFAVVDVNYRGSTGYGRNYRLSLYGNWGIYDKEDCISAAKFLEERGEIDGERILARGGSAGGFTTLCLLAFSTICRAGASYYGVSDLEKIVVNSDKLEAKYPFRLIGLYPEQAELYRERSPAYHAERITNPAIFFQGLEDPIVPPEQTEGIVASLTQRGVPVAAFYYPHEQHGFRIAANIKKSLEAELYFYSQILQFTPADPLEPFPINNLK</sequence>
<dbReference type="InterPro" id="IPR001375">
    <property type="entry name" value="Peptidase_S9_cat"/>
</dbReference>
<dbReference type="GO" id="GO:0006508">
    <property type="term" value="P:proteolysis"/>
    <property type="evidence" value="ECO:0007669"/>
    <property type="project" value="InterPro"/>
</dbReference>
<dbReference type="SUPFAM" id="SSF82171">
    <property type="entry name" value="DPP6 N-terminal domain-like"/>
    <property type="match status" value="2"/>
</dbReference>
<dbReference type="SUPFAM" id="SSF53474">
    <property type="entry name" value="alpha/beta-Hydrolases"/>
    <property type="match status" value="1"/>
</dbReference>
<dbReference type="InterPro" id="IPR011042">
    <property type="entry name" value="6-blade_b-propeller_TolB-like"/>
</dbReference>
<dbReference type="AlphaFoldDB" id="A0A7X2Z5K1"/>
<dbReference type="Proteomes" id="UP000447876">
    <property type="component" value="Unassembled WGS sequence"/>
</dbReference>
<dbReference type="OrthoDB" id="108903at2"/>
<name>A0A7X2Z5K1_9BACL</name>
<dbReference type="Gene3D" id="3.40.50.1820">
    <property type="entry name" value="alpha/beta hydrolase"/>
    <property type="match status" value="1"/>
</dbReference>
<comment type="caution">
    <text evidence="2">The sequence shown here is derived from an EMBL/GenBank/DDBJ whole genome shotgun (WGS) entry which is preliminary data.</text>
</comment>
<organism evidence="2 3">
    <name type="scientific">Paenibacillus woosongensis</name>
    <dbReference type="NCBI Taxonomy" id="307580"/>
    <lineage>
        <taxon>Bacteria</taxon>
        <taxon>Bacillati</taxon>
        <taxon>Bacillota</taxon>
        <taxon>Bacilli</taxon>
        <taxon>Bacillales</taxon>
        <taxon>Paenibacillaceae</taxon>
        <taxon>Paenibacillus</taxon>
    </lineage>
</organism>
<evidence type="ECO:0000259" key="1">
    <source>
        <dbReference type="Pfam" id="PF00326"/>
    </source>
</evidence>
<dbReference type="InterPro" id="IPR029058">
    <property type="entry name" value="AB_hydrolase_fold"/>
</dbReference>
<dbReference type="Pfam" id="PF00326">
    <property type="entry name" value="Peptidase_S9"/>
    <property type="match status" value="1"/>
</dbReference>
<reference evidence="2 3" key="1">
    <citation type="submission" date="2019-11" db="EMBL/GenBank/DDBJ databases">
        <title>Draft genome sequences of five Paenibacillus species of dairy origin.</title>
        <authorList>
            <person name="Olajide A.M."/>
            <person name="Chen S."/>
            <person name="Lapointe G."/>
        </authorList>
    </citation>
    <scope>NUCLEOTIDE SEQUENCE [LARGE SCALE GENOMIC DNA]</scope>
    <source>
        <strain evidence="2 3">12CR55</strain>
    </source>
</reference>
<feature type="domain" description="Peptidase S9 prolyl oligopeptidase catalytic" evidence="1">
    <location>
        <begin position="435"/>
        <end position="641"/>
    </location>
</feature>
<dbReference type="Gene3D" id="2.120.10.30">
    <property type="entry name" value="TolB, C-terminal domain"/>
    <property type="match status" value="1"/>
</dbReference>
<proteinExistence type="predicted"/>
<gene>
    <name evidence="2" type="ORF">GNP95_20880</name>
</gene>
<protein>
    <submittedName>
        <fullName evidence="2">Prolyl oligopeptidase family serine peptidase</fullName>
    </submittedName>
</protein>
<dbReference type="InterPro" id="IPR050585">
    <property type="entry name" value="Xaa-Pro_dipeptidyl-ppase/CocE"/>
</dbReference>
<dbReference type="RefSeq" id="WP_155612785.1">
    <property type="nucleotide sequence ID" value="NZ_WNZW01000012.1"/>
</dbReference>